<organism evidence="3 4">
    <name type="scientific">Saxophila tyrrhenica</name>
    <dbReference type="NCBI Taxonomy" id="1690608"/>
    <lineage>
        <taxon>Eukaryota</taxon>
        <taxon>Fungi</taxon>
        <taxon>Dikarya</taxon>
        <taxon>Ascomycota</taxon>
        <taxon>Pezizomycotina</taxon>
        <taxon>Dothideomycetes</taxon>
        <taxon>Dothideomycetidae</taxon>
        <taxon>Mycosphaerellales</taxon>
        <taxon>Extremaceae</taxon>
        <taxon>Saxophila</taxon>
    </lineage>
</organism>
<gene>
    <name evidence="3" type="ORF">LTR77_006348</name>
</gene>
<dbReference type="GeneID" id="89927688"/>
<sequence length="381" mass="40736">MGAPESGSPNGITKSAYSIQNKNGLGVNDEDEYEYEYHPFETEEFYFTLDLTTNDAKATAAAQTLLEEGADDDGVNEGAPGPSNRSALGHSDRDSGSLGQLEVSDLHSSNPFVRLDNAYYSCNWTTDLGSQVYITEPGLAHNPRRAGKILDVVGLSRARLVGRPAAPRPRQQVAAPTALGSSAINAITIPGSSTMASTSRTPLTESDRFTEQQTARFAAAKANAKNEEERSQAAFLERFSAVKQKKGETDRVPYYGIKKYAAPDDKDEIRKRALEAEPAFEDPRPKRPYKRKIPEGYVVPKGIVMNGSGGVNQMATVHLTCDTPGGSTVPGASPAAPVSTDAVNTRPAANGPRPPSSQTAETVQENPAPPNEEDESDAEPP</sequence>
<accession>A0AAV9PAM9</accession>
<dbReference type="Pfam" id="PF10419">
    <property type="entry name" value="TFIIIC_sub6"/>
    <property type="match status" value="1"/>
</dbReference>
<dbReference type="AlphaFoldDB" id="A0AAV9PAM9"/>
<comment type="caution">
    <text evidence="3">The sequence shown here is derived from an EMBL/GenBank/DDBJ whole genome shotgun (WGS) entry which is preliminary data.</text>
</comment>
<protein>
    <recommendedName>
        <fullName evidence="2">Transcription factor TFIIIC triple barrel domain-containing protein</fullName>
    </recommendedName>
</protein>
<proteinExistence type="predicted"/>
<dbReference type="Gene3D" id="2.60.40.4370">
    <property type="match status" value="1"/>
</dbReference>
<evidence type="ECO:0000313" key="3">
    <source>
        <dbReference type="EMBL" id="KAK5169039.1"/>
    </source>
</evidence>
<feature type="region of interest" description="Disordered" evidence="1">
    <location>
        <begin position="322"/>
        <end position="381"/>
    </location>
</feature>
<dbReference type="Proteomes" id="UP001337655">
    <property type="component" value="Unassembled WGS sequence"/>
</dbReference>
<feature type="compositionally biased region" description="Acidic residues" evidence="1">
    <location>
        <begin position="371"/>
        <end position="381"/>
    </location>
</feature>
<keyword evidence="4" id="KW-1185">Reference proteome</keyword>
<reference evidence="3 4" key="1">
    <citation type="submission" date="2023-08" db="EMBL/GenBank/DDBJ databases">
        <title>Black Yeasts Isolated from many extreme environments.</title>
        <authorList>
            <person name="Coleine C."/>
            <person name="Stajich J.E."/>
            <person name="Selbmann L."/>
        </authorList>
    </citation>
    <scope>NUCLEOTIDE SEQUENCE [LARGE SCALE GENOMIC DNA]</scope>
    <source>
        <strain evidence="3 4">CCFEE 5935</strain>
    </source>
</reference>
<feature type="region of interest" description="Disordered" evidence="1">
    <location>
        <begin position="64"/>
        <end position="102"/>
    </location>
</feature>
<dbReference type="InterPro" id="IPR019481">
    <property type="entry name" value="TFIIIC_triple_barrel"/>
</dbReference>
<name>A0AAV9PAM9_9PEZI</name>
<evidence type="ECO:0000313" key="4">
    <source>
        <dbReference type="Proteomes" id="UP001337655"/>
    </source>
</evidence>
<evidence type="ECO:0000256" key="1">
    <source>
        <dbReference type="SAM" id="MobiDB-lite"/>
    </source>
</evidence>
<dbReference type="EMBL" id="JAVRRT010000009">
    <property type="protein sequence ID" value="KAK5169039.1"/>
    <property type="molecule type" value="Genomic_DNA"/>
</dbReference>
<evidence type="ECO:0000259" key="2">
    <source>
        <dbReference type="Pfam" id="PF10419"/>
    </source>
</evidence>
<dbReference type="RefSeq" id="XP_064658505.1">
    <property type="nucleotide sequence ID" value="XM_064803590.1"/>
</dbReference>
<feature type="compositionally biased region" description="Polar residues" evidence="1">
    <location>
        <begin position="356"/>
        <end position="365"/>
    </location>
</feature>
<feature type="domain" description="Transcription factor TFIIIC triple barrel" evidence="2">
    <location>
        <begin position="41"/>
        <end position="165"/>
    </location>
</feature>